<feature type="compositionally biased region" description="Polar residues" evidence="1">
    <location>
        <begin position="104"/>
        <end position="113"/>
    </location>
</feature>
<keyword evidence="2" id="KW-0472">Membrane</keyword>
<sequence>MVLHVGIEDCCYMNENCLIGLRRRKREKCFLFQNSPHETKPTLSKIHNTYFSACNRTSSMFLILCVISQIQCVASEGMDIFGEGNVFRMTNDVTISPITKHTADISTNQNSTSKNKHANKTPARQHPTTVIECLKMSENMIDGVFCQFLHGLEMGLFCGIIVLILCSAYRLYNGQSLCFGKYYARLVLQVSSQYAPVRLDEAKYDSDDENSSIHMNTSDDIEMVPGQYVPRNLAAFEAYPKNKINS</sequence>
<dbReference type="EMBL" id="HBFR01042943">
    <property type="protein sequence ID" value="CAD8904198.1"/>
    <property type="molecule type" value="Transcribed_RNA"/>
</dbReference>
<evidence type="ECO:0000313" key="4">
    <source>
        <dbReference type="EMBL" id="CAD8904200.1"/>
    </source>
</evidence>
<dbReference type="EMBL" id="HBFR01042945">
    <property type="protein sequence ID" value="CAD8904200.1"/>
    <property type="molecule type" value="Transcribed_RNA"/>
</dbReference>
<evidence type="ECO:0000256" key="1">
    <source>
        <dbReference type="SAM" id="MobiDB-lite"/>
    </source>
</evidence>
<reference evidence="3" key="1">
    <citation type="submission" date="2021-01" db="EMBL/GenBank/DDBJ databases">
        <authorList>
            <person name="Corre E."/>
            <person name="Pelletier E."/>
            <person name="Niang G."/>
            <person name="Scheremetjew M."/>
            <person name="Finn R."/>
            <person name="Kale V."/>
            <person name="Holt S."/>
            <person name="Cochrane G."/>
            <person name="Meng A."/>
            <person name="Brown T."/>
            <person name="Cohen L."/>
        </authorList>
    </citation>
    <scope>NUCLEOTIDE SEQUENCE</scope>
    <source>
        <strain evidence="3">308</strain>
    </source>
</reference>
<proteinExistence type="predicted"/>
<organism evidence="3">
    <name type="scientific">Corethron hystrix</name>
    <dbReference type="NCBI Taxonomy" id="216773"/>
    <lineage>
        <taxon>Eukaryota</taxon>
        <taxon>Sar</taxon>
        <taxon>Stramenopiles</taxon>
        <taxon>Ochrophyta</taxon>
        <taxon>Bacillariophyta</taxon>
        <taxon>Coscinodiscophyceae</taxon>
        <taxon>Corethrophycidae</taxon>
        <taxon>Corethrales</taxon>
        <taxon>Corethraceae</taxon>
        <taxon>Corethron</taxon>
    </lineage>
</organism>
<evidence type="ECO:0000256" key="2">
    <source>
        <dbReference type="SAM" id="Phobius"/>
    </source>
</evidence>
<feature type="region of interest" description="Disordered" evidence="1">
    <location>
        <begin position="104"/>
        <end position="123"/>
    </location>
</feature>
<protein>
    <submittedName>
        <fullName evidence="3">Uncharacterized protein</fullName>
    </submittedName>
</protein>
<feature type="transmembrane region" description="Helical" evidence="2">
    <location>
        <begin position="154"/>
        <end position="172"/>
    </location>
</feature>
<gene>
    <name evidence="3" type="ORF">CHYS00102_LOCUS31418</name>
    <name evidence="4" type="ORF">CHYS00102_LOCUS31420</name>
</gene>
<accession>A0A6U5MDP2</accession>
<dbReference type="AlphaFoldDB" id="A0A6U5MDP2"/>
<name>A0A6U5MDP2_9STRA</name>
<evidence type="ECO:0000313" key="3">
    <source>
        <dbReference type="EMBL" id="CAD8904198.1"/>
    </source>
</evidence>
<keyword evidence="2" id="KW-1133">Transmembrane helix</keyword>
<keyword evidence="2" id="KW-0812">Transmembrane</keyword>